<feature type="domain" description="Zinc finger/thioredoxin putative" evidence="3">
    <location>
        <begin position="1"/>
        <end position="35"/>
    </location>
</feature>
<organism evidence="4">
    <name type="scientific">Desulfobacca acetoxidans</name>
    <dbReference type="NCBI Taxonomy" id="60893"/>
    <lineage>
        <taxon>Bacteria</taxon>
        <taxon>Pseudomonadati</taxon>
        <taxon>Thermodesulfobacteriota</taxon>
        <taxon>Desulfobaccia</taxon>
        <taxon>Desulfobaccales</taxon>
        <taxon>Desulfobaccaceae</taxon>
        <taxon>Desulfobacca</taxon>
    </lineage>
</organism>
<dbReference type="NCBIfam" id="TIGR02098">
    <property type="entry name" value="MJ0042_CXXC"/>
    <property type="match status" value="1"/>
</dbReference>
<evidence type="ECO:0000259" key="3">
    <source>
        <dbReference type="Pfam" id="PF13717"/>
    </source>
</evidence>
<feature type="compositionally biased region" description="Pro residues" evidence="1">
    <location>
        <begin position="74"/>
        <end position="85"/>
    </location>
</feature>
<keyword evidence="2" id="KW-1133">Transmembrane helix</keyword>
<protein>
    <submittedName>
        <fullName evidence="4">DUF3426 domain-containing protein</fullName>
    </submittedName>
</protein>
<proteinExistence type="predicted"/>
<dbReference type="InterPro" id="IPR011723">
    <property type="entry name" value="Znf/thioredoxin_put"/>
</dbReference>
<comment type="caution">
    <text evidence="4">The sequence shown here is derived from an EMBL/GenBank/DDBJ whole genome shotgun (WGS) entry which is preliminary data.</text>
</comment>
<accession>A0A7C3SJY3</accession>
<gene>
    <name evidence="4" type="ORF">ENV62_09370</name>
</gene>
<name>A0A7C3SJY3_9BACT</name>
<feature type="region of interest" description="Disordered" evidence="1">
    <location>
        <begin position="45"/>
        <end position="91"/>
    </location>
</feature>
<dbReference type="Pfam" id="PF13717">
    <property type="entry name" value="Zn_ribbon_4"/>
    <property type="match status" value="1"/>
</dbReference>
<dbReference type="EMBL" id="DTHB01000053">
    <property type="protein sequence ID" value="HGB15426.1"/>
    <property type="molecule type" value="Genomic_DNA"/>
</dbReference>
<keyword evidence="2" id="KW-0472">Membrane</keyword>
<feature type="transmembrane region" description="Helical" evidence="2">
    <location>
        <begin position="100"/>
        <end position="123"/>
    </location>
</feature>
<dbReference type="AlphaFoldDB" id="A0A7C3SJY3"/>
<evidence type="ECO:0000313" key="4">
    <source>
        <dbReference type="EMBL" id="HGB15426.1"/>
    </source>
</evidence>
<sequence length="289" mass="31520">MRVQCSQCGTRFNLDERLITRDVVKVRCSRCHHVFEVMRPQGTPGLLEDDQALVSPAPEGGEDTATSGLAATPPEGPPEPEPIPLPARSAASNKERARRVALLATVAGCLLGLLVGTLTLWYFGEKASLSSSPAPKERPEESQRPPLPAAGPEELKNLEIELRDARYRGLVHPKGGQLLVIEGAVKNLTGEPRGPILLKATLMDPMNQPIQELLFYSGTSLSDEELRQTDPEKIKRWLNTPGGRQGVKMIKPNQSQVFTGVFFGVPDNLAEARHGFHIVVLKAPRLPVD</sequence>
<keyword evidence="2" id="KW-0812">Transmembrane</keyword>
<evidence type="ECO:0000256" key="1">
    <source>
        <dbReference type="SAM" id="MobiDB-lite"/>
    </source>
</evidence>
<feature type="region of interest" description="Disordered" evidence="1">
    <location>
        <begin position="129"/>
        <end position="154"/>
    </location>
</feature>
<reference evidence="4" key="1">
    <citation type="journal article" date="2020" name="mSystems">
        <title>Genome- and Community-Level Interaction Insights into Carbon Utilization and Element Cycling Functions of Hydrothermarchaeota in Hydrothermal Sediment.</title>
        <authorList>
            <person name="Zhou Z."/>
            <person name="Liu Y."/>
            <person name="Xu W."/>
            <person name="Pan J."/>
            <person name="Luo Z.H."/>
            <person name="Li M."/>
        </authorList>
    </citation>
    <scope>NUCLEOTIDE SEQUENCE [LARGE SCALE GENOMIC DNA]</scope>
    <source>
        <strain evidence="4">SpSt-776</strain>
    </source>
</reference>
<evidence type="ECO:0000256" key="2">
    <source>
        <dbReference type="SAM" id="Phobius"/>
    </source>
</evidence>